<dbReference type="CDD" id="cd00553">
    <property type="entry name" value="NAD_synthase"/>
    <property type="match status" value="1"/>
</dbReference>
<protein>
    <recommendedName>
        <fullName evidence="7 8">Glutamine-dependent NAD(+) synthetase</fullName>
        <ecNumber evidence="7 8">6.3.5.1</ecNumber>
    </recommendedName>
    <alternativeName>
        <fullName evidence="7 8">NAD(+) synthase [glutamine-hydrolyzing]</fullName>
    </alternativeName>
</protein>
<evidence type="ECO:0000313" key="12">
    <source>
        <dbReference type="Proteomes" id="UP000605086"/>
    </source>
</evidence>
<keyword evidence="12" id="KW-1185">Reference proteome</keyword>
<comment type="similarity">
    <text evidence="9">Belongs to the NAD synthetase family.</text>
</comment>
<evidence type="ECO:0000256" key="6">
    <source>
        <dbReference type="ARBA" id="ARBA00023027"/>
    </source>
</evidence>
<evidence type="ECO:0000256" key="8">
    <source>
        <dbReference type="PIRNR" id="PIRNR006630"/>
    </source>
</evidence>
<gene>
    <name evidence="7" type="primary">nadE</name>
    <name evidence="11" type="ORF">GBZ48_20040</name>
</gene>
<dbReference type="Pfam" id="PF02540">
    <property type="entry name" value="NAD_synthase"/>
    <property type="match status" value="1"/>
</dbReference>
<feature type="binding site" evidence="7">
    <location>
        <position position="545"/>
    </location>
    <ligand>
        <name>deamido-NAD(+)</name>
        <dbReference type="ChEBI" id="CHEBI:58437"/>
        <note>ligand shared between two neighboring subunits</note>
    </ligand>
</feature>
<name>A0ABX2KD71_9PROT</name>
<dbReference type="InterPro" id="IPR014729">
    <property type="entry name" value="Rossmann-like_a/b/a_fold"/>
</dbReference>
<comment type="caution">
    <text evidence="11">The sequence shown here is derived from an EMBL/GenBank/DDBJ whole genome shotgun (WGS) entry which is preliminary data.</text>
</comment>
<evidence type="ECO:0000259" key="10">
    <source>
        <dbReference type="PROSITE" id="PS50263"/>
    </source>
</evidence>
<feature type="binding site" evidence="7">
    <location>
        <position position="414"/>
    </location>
    <ligand>
        <name>ATP</name>
        <dbReference type="ChEBI" id="CHEBI:30616"/>
    </ligand>
</feature>
<keyword evidence="6 7" id="KW-0520">NAD</keyword>
<dbReference type="PIRSF" id="PIRSF006630">
    <property type="entry name" value="NADS_GAT"/>
    <property type="match status" value="1"/>
</dbReference>
<dbReference type="Pfam" id="PF00795">
    <property type="entry name" value="CN_hydrolase"/>
    <property type="match status" value="1"/>
</dbReference>
<dbReference type="InterPro" id="IPR003694">
    <property type="entry name" value="NAD_synthase"/>
</dbReference>
<feature type="binding site" evidence="7">
    <location>
        <position position="390"/>
    </location>
    <ligand>
        <name>deamido-NAD(+)</name>
        <dbReference type="ChEBI" id="CHEBI:58437"/>
        <note>ligand shared between two neighboring subunits</note>
    </ligand>
</feature>
<evidence type="ECO:0000256" key="4">
    <source>
        <dbReference type="ARBA" id="ARBA00022741"/>
    </source>
</evidence>
<dbReference type="CDD" id="cd07570">
    <property type="entry name" value="GAT_Gln-NAD-synth"/>
    <property type="match status" value="1"/>
</dbReference>
<comment type="pathway">
    <text evidence="1 7 8">Cofactor biosynthesis; NAD(+) biosynthesis; NAD(+) from deamido-NAD(+) (L-Gln route): step 1/1.</text>
</comment>
<feature type="active site" description="For glutaminase activity" evidence="7">
    <location>
        <position position="122"/>
    </location>
</feature>
<dbReference type="PANTHER" id="PTHR23090">
    <property type="entry name" value="NH 3 /GLUTAMINE-DEPENDENT NAD + SYNTHETASE"/>
    <property type="match status" value="1"/>
</dbReference>
<evidence type="ECO:0000256" key="9">
    <source>
        <dbReference type="RuleBase" id="RU003811"/>
    </source>
</evidence>
<dbReference type="RefSeq" id="WP_174472614.1">
    <property type="nucleotide sequence ID" value="NZ_JAGINN010000027.1"/>
</dbReference>
<dbReference type="InterPro" id="IPR022310">
    <property type="entry name" value="NAD/GMP_synthase"/>
</dbReference>
<comment type="caution">
    <text evidence="7">Lacks conserved residue(s) required for the propagation of feature annotation.</text>
</comment>
<dbReference type="Gene3D" id="3.60.110.10">
    <property type="entry name" value="Carbon-nitrogen hydrolase"/>
    <property type="match status" value="1"/>
</dbReference>
<proteinExistence type="inferred from homology"/>
<feature type="binding site" evidence="7">
    <location>
        <position position="419"/>
    </location>
    <ligand>
        <name>deamido-NAD(+)</name>
        <dbReference type="ChEBI" id="CHEBI:58437"/>
        <note>ligand shared between two neighboring subunits</note>
    </ligand>
</feature>
<keyword evidence="4 7" id="KW-0547">Nucleotide-binding</keyword>
<dbReference type="PANTHER" id="PTHR23090:SF9">
    <property type="entry name" value="GLUTAMINE-DEPENDENT NAD(+) SYNTHETASE"/>
    <property type="match status" value="1"/>
</dbReference>
<dbReference type="InterPro" id="IPR003010">
    <property type="entry name" value="C-N_Hydrolase"/>
</dbReference>
<dbReference type="HAMAP" id="MF_02090">
    <property type="entry name" value="NadE_glutamine_dep"/>
    <property type="match status" value="1"/>
</dbReference>
<feature type="active site" description="Proton acceptor; for glutaminase activity" evidence="7">
    <location>
        <position position="52"/>
    </location>
</feature>
<evidence type="ECO:0000256" key="1">
    <source>
        <dbReference type="ARBA" id="ARBA00005188"/>
    </source>
</evidence>
<evidence type="ECO:0000313" key="11">
    <source>
        <dbReference type="EMBL" id="NUB01550.1"/>
    </source>
</evidence>
<dbReference type="NCBIfam" id="NF010588">
    <property type="entry name" value="PRK13981.1"/>
    <property type="match status" value="1"/>
</dbReference>
<feature type="active site" description="Nucleophile; for glutaminase activity" evidence="7">
    <location>
        <position position="158"/>
    </location>
</feature>
<organism evidence="11 12">
    <name type="scientific">Azospirillum melinis</name>
    <dbReference type="NCBI Taxonomy" id="328839"/>
    <lineage>
        <taxon>Bacteria</taxon>
        <taxon>Pseudomonadati</taxon>
        <taxon>Pseudomonadota</taxon>
        <taxon>Alphaproteobacteria</taxon>
        <taxon>Rhodospirillales</taxon>
        <taxon>Azospirillaceae</taxon>
        <taxon>Azospirillum</taxon>
    </lineage>
</organism>
<keyword evidence="5 7" id="KW-0067">ATP-binding</keyword>
<comment type="function">
    <text evidence="7">Catalyzes the ATP-dependent amidation of deamido-NAD to form NAD. Uses L-glutamine as a nitrogen source.</text>
</comment>
<dbReference type="InterPro" id="IPR036526">
    <property type="entry name" value="C-N_Hydrolase_sf"/>
</dbReference>
<dbReference type="SUPFAM" id="SSF56317">
    <property type="entry name" value="Carbon-nitrogen hydrolase"/>
    <property type="match status" value="1"/>
</dbReference>
<feature type="domain" description="CN hydrolase" evidence="10">
    <location>
        <begin position="13"/>
        <end position="261"/>
    </location>
</feature>
<feature type="binding site" evidence="7">
    <location>
        <position position="184"/>
    </location>
    <ligand>
        <name>L-glutamine</name>
        <dbReference type="ChEBI" id="CHEBI:58359"/>
    </ligand>
</feature>
<dbReference type="Proteomes" id="UP000605086">
    <property type="component" value="Unassembled WGS sequence"/>
</dbReference>
<comment type="catalytic activity">
    <reaction evidence="7 8">
        <text>deamido-NAD(+) + L-glutamine + ATP + H2O = L-glutamate + AMP + diphosphate + NAD(+) + H(+)</text>
        <dbReference type="Rhea" id="RHEA:24384"/>
        <dbReference type="ChEBI" id="CHEBI:15377"/>
        <dbReference type="ChEBI" id="CHEBI:15378"/>
        <dbReference type="ChEBI" id="CHEBI:29985"/>
        <dbReference type="ChEBI" id="CHEBI:30616"/>
        <dbReference type="ChEBI" id="CHEBI:33019"/>
        <dbReference type="ChEBI" id="CHEBI:57540"/>
        <dbReference type="ChEBI" id="CHEBI:58359"/>
        <dbReference type="ChEBI" id="CHEBI:58437"/>
        <dbReference type="ChEBI" id="CHEBI:456215"/>
        <dbReference type="EC" id="6.3.5.1"/>
    </reaction>
</comment>
<accession>A0ABX2KD71</accession>
<dbReference type="Gene3D" id="3.40.50.620">
    <property type="entry name" value="HUPs"/>
    <property type="match status" value="1"/>
</dbReference>
<sequence>MSNTSSTNTSSILRIVCVQANPTVGALQGNFDIVRRHRAQYRGKADLLVFSECFGSGYPLQDLVLRPGFRRDFRAALDALAGEMRGDGGPAVLVGGPLDGAALPYNAAFLIETDGSMKIVLKHTLPNDEVYDEKRVFAPGPLPSPVDFRGFRLGIAICEDFWHGKVAQALAAEGAEVLIVPNGSHFRTGKQAVRLAIGRRTVKATGLPVLYVNQVGGQDSLVFDGGSYVMDRAGLVIAQAGFRECEFDITLERGEDGGVNLRRGDVLGMLPNGYPDETEAMYQALVLGLRDYVDKNGFPGVVLGMSGGIDSALSAAVAVDALGAGRVLPVRMPSPYTSAESMEDAERAATLLGTRLLTVPIAPAMDAFDSMLAPVFDGLPVPSTDTTFENVQARARGMTLMALSNRLGLMVLSTGNKSEMSVGYATLYGDMCGGYSVLKDVYKTVVFRLARWRNTHRAEGLLGPQGAVMPDRIIAKPPSAELREGQTDEQALGAYEHLDAVLATMVEGLNGADRAAELAGAAVGQPISTAYAERIARMTARAQYKRDQSPPGVVVTERTYGPGWRLPVTNHYGL</sequence>
<evidence type="ECO:0000256" key="3">
    <source>
        <dbReference type="ARBA" id="ARBA00022598"/>
    </source>
</evidence>
<dbReference type="EMBL" id="WHOS01000027">
    <property type="protein sequence ID" value="NUB01550.1"/>
    <property type="molecule type" value="Genomic_DNA"/>
</dbReference>
<keyword evidence="3 7" id="KW-0436">Ligase</keyword>
<dbReference type="SUPFAM" id="SSF52402">
    <property type="entry name" value="Adenine nucleotide alpha hydrolases-like"/>
    <property type="match status" value="1"/>
</dbReference>
<evidence type="ECO:0000256" key="2">
    <source>
        <dbReference type="ARBA" id="ARBA00007145"/>
    </source>
</evidence>
<dbReference type="InterPro" id="IPR014445">
    <property type="entry name" value="Gln-dep_NAD_synthase"/>
</dbReference>
<evidence type="ECO:0000256" key="5">
    <source>
        <dbReference type="ARBA" id="ARBA00022840"/>
    </source>
</evidence>
<dbReference type="GO" id="GO:0003952">
    <property type="term" value="F:NAD+ synthase (glutamine-hydrolyzing) activity"/>
    <property type="evidence" value="ECO:0007669"/>
    <property type="project" value="UniProtKB-EC"/>
</dbReference>
<feature type="binding site" evidence="7">
    <location>
        <position position="190"/>
    </location>
    <ligand>
        <name>L-glutamine</name>
        <dbReference type="ChEBI" id="CHEBI:58359"/>
    </ligand>
</feature>
<evidence type="ECO:0000256" key="7">
    <source>
        <dbReference type="HAMAP-Rule" id="MF_02090"/>
    </source>
</evidence>
<dbReference type="PROSITE" id="PS50263">
    <property type="entry name" value="CN_HYDROLASE"/>
    <property type="match status" value="1"/>
</dbReference>
<dbReference type="EC" id="6.3.5.1" evidence="7 8"/>
<dbReference type="NCBIfam" id="TIGR00552">
    <property type="entry name" value="nadE"/>
    <property type="match status" value="1"/>
</dbReference>
<comment type="similarity">
    <text evidence="2 7 8">In the C-terminal section; belongs to the NAD synthetase family.</text>
</comment>
<feature type="binding site" evidence="7">
    <location>
        <begin position="304"/>
        <end position="311"/>
    </location>
    <ligand>
        <name>ATP</name>
        <dbReference type="ChEBI" id="CHEBI:30616"/>
    </ligand>
</feature>
<reference evidence="11 12" key="1">
    <citation type="submission" date="2019-10" db="EMBL/GenBank/DDBJ databases">
        <title>Genome sequence of Azospirillum melinis.</title>
        <authorList>
            <person name="Ambrosini A."/>
            <person name="Sant'Anna F.H."/>
            <person name="Cassan F.D."/>
            <person name="Souza E.M."/>
            <person name="Passaglia L.M.P."/>
        </authorList>
    </citation>
    <scope>NUCLEOTIDE SEQUENCE [LARGE SCALE GENOMIC DNA]</scope>
    <source>
        <strain evidence="11 12">TMCY0552</strain>
    </source>
</reference>